<proteinExistence type="predicted"/>
<dbReference type="InterPro" id="IPR029063">
    <property type="entry name" value="SAM-dependent_MTases_sf"/>
</dbReference>
<organism evidence="1 2">
    <name type="scientific">Salmonirosea aquatica</name>
    <dbReference type="NCBI Taxonomy" id="2654236"/>
    <lineage>
        <taxon>Bacteria</taxon>
        <taxon>Pseudomonadati</taxon>
        <taxon>Bacteroidota</taxon>
        <taxon>Cytophagia</taxon>
        <taxon>Cytophagales</taxon>
        <taxon>Spirosomataceae</taxon>
        <taxon>Salmonirosea</taxon>
    </lineage>
</organism>
<evidence type="ECO:0000313" key="2">
    <source>
        <dbReference type="Proteomes" id="UP000479293"/>
    </source>
</evidence>
<dbReference type="SUPFAM" id="SSF53335">
    <property type="entry name" value="S-adenosyl-L-methionine-dependent methyltransferases"/>
    <property type="match status" value="1"/>
</dbReference>
<gene>
    <name evidence="1" type="ORF">GBK04_08645</name>
</gene>
<dbReference type="Gene3D" id="3.40.50.150">
    <property type="entry name" value="Vaccinia Virus protein VP39"/>
    <property type="match status" value="1"/>
</dbReference>
<evidence type="ECO:0000313" key="1">
    <source>
        <dbReference type="EMBL" id="MPR33428.1"/>
    </source>
</evidence>
<accession>A0A7C9FYZ6</accession>
<sequence length="268" mass="31048">MTPHLSESLHATKDAILYDLRDAPATLRGMFLKNWLRYRASVHYVLKALPDPNQKRLLDYGCGHPFMTRILTDLGYTITGYEPYATEAEWQTARWLGVEDRYTTQLQADQAYDLVLMIDVIEHLSVIKPIMIEINQLTAPDGYLVLSTPNVMRIEMWLLFVRRRTGHPQPLRHFLESNDNFTHHQREFTQAELRQTARHFGYKVLLSACQSTRDPKALRDYHALLTGLNETPSPKSTLYNAVVDFLYRWFPNSLANNLFLIGQKPATL</sequence>
<dbReference type="Proteomes" id="UP000479293">
    <property type="component" value="Unassembled WGS sequence"/>
</dbReference>
<protein>
    <submittedName>
        <fullName evidence="1">Methyltransferase domain-containing protein</fullName>
    </submittedName>
</protein>
<dbReference type="AlphaFoldDB" id="A0A7C9FYZ6"/>
<dbReference type="GO" id="GO:0032259">
    <property type="term" value="P:methylation"/>
    <property type="evidence" value="ECO:0007669"/>
    <property type="project" value="UniProtKB-KW"/>
</dbReference>
<reference evidence="1 2" key="1">
    <citation type="submission" date="2019-10" db="EMBL/GenBank/DDBJ databases">
        <title>Draft Genome Sequence of Cytophagaceae sp. SJW1-29.</title>
        <authorList>
            <person name="Choi A."/>
        </authorList>
    </citation>
    <scope>NUCLEOTIDE SEQUENCE [LARGE SCALE GENOMIC DNA]</scope>
    <source>
        <strain evidence="1 2">SJW1-29</strain>
    </source>
</reference>
<keyword evidence="2" id="KW-1185">Reference proteome</keyword>
<dbReference type="Pfam" id="PF13489">
    <property type="entry name" value="Methyltransf_23"/>
    <property type="match status" value="1"/>
</dbReference>
<keyword evidence="1" id="KW-0489">Methyltransferase</keyword>
<dbReference type="GO" id="GO:0008168">
    <property type="term" value="F:methyltransferase activity"/>
    <property type="evidence" value="ECO:0007669"/>
    <property type="project" value="UniProtKB-KW"/>
</dbReference>
<comment type="caution">
    <text evidence="1">The sequence shown here is derived from an EMBL/GenBank/DDBJ whole genome shotgun (WGS) entry which is preliminary data.</text>
</comment>
<dbReference type="RefSeq" id="WP_152758666.1">
    <property type="nucleotide sequence ID" value="NZ_WHLY01000002.1"/>
</dbReference>
<dbReference type="EMBL" id="WHLY01000002">
    <property type="protein sequence ID" value="MPR33428.1"/>
    <property type="molecule type" value="Genomic_DNA"/>
</dbReference>
<keyword evidence="1" id="KW-0808">Transferase</keyword>
<name>A0A7C9FYZ6_9BACT</name>